<comment type="subcellular location">
    <subcellularLocation>
        <location evidence="1 9">Cell membrane</location>
        <topology evidence="1 9">Multi-pass membrane protein</topology>
    </subcellularLocation>
</comment>
<comment type="similarity">
    <text evidence="2">Belongs to the binding-protein-dependent transport system permease family. MalFG subfamily.</text>
</comment>
<evidence type="ECO:0000256" key="9">
    <source>
        <dbReference type="RuleBase" id="RU363032"/>
    </source>
</evidence>
<evidence type="ECO:0000256" key="5">
    <source>
        <dbReference type="ARBA" id="ARBA00022597"/>
    </source>
</evidence>
<reference evidence="11 12" key="1">
    <citation type="submission" date="2017-09" db="EMBL/GenBank/DDBJ databases">
        <title>Depth-based differentiation of microbial function through sediment-hosted aquifers and enrichment of novel symbionts in the deep terrestrial subsurface.</title>
        <authorList>
            <person name="Probst A.J."/>
            <person name="Ladd B."/>
            <person name="Jarett J.K."/>
            <person name="Geller-Mcgrath D.E."/>
            <person name="Sieber C.M."/>
            <person name="Emerson J.B."/>
            <person name="Anantharaman K."/>
            <person name="Thomas B.C."/>
            <person name="Malmstrom R."/>
            <person name="Stieglmeier M."/>
            <person name="Klingl A."/>
            <person name="Woyke T."/>
            <person name="Ryan C.M."/>
            <person name="Banfield J.F."/>
        </authorList>
    </citation>
    <scope>NUCLEOTIDE SEQUENCE [LARGE SCALE GENOMIC DNA]</scope>
    <source>
        <strain evidence="11">CG17_big_fil_post_rev_8_21_14_2_50_48_46</strain>
    </source>
</reference>
<keyword evidence="7 9" id="KW-1133">Transmembrane helix</keyword>
<evidence type="ECO:0000256" key="2">
    <source>
        <dbReference type="ARBA" id="ARBA00009047"/>
    </source>
</evidence>
<dbReference type="InterPro" id="IPR035906">
    <property type="entry name" value="MetI-like_sf"/>
</dbReference>
<dbReference type="PANTHER" id="PTHR32243">
    <property type="entry name" value="MALTOSE TRANSPORT SYSTEM PERMEASE-RELATED"/>
    <property type="match status" value="1"/>
</dbReference>
<dbReference type="SUPFAM" id="SSF161098">
    <property type="entry name" value="MetI-like"/>
    <property type="match status" value="1"/>
</dbReference>
<feature type="transmembrane region" description="Helical" evidence="9">
    <location>
        <begin position="108"/>
        <end position="129"/>
    </location>
</feature>
<dbReference type="InterPro" id="IPR000515">
    <property type="entry name" value="MetI-like"/>
</dbReference>
<feature type="transmembrane region" description="Helical" evidence="9">
    <location>
        <begin position="185"/>
        <end position="210"/>
    </location>
</feature>
<feature type="transmembrane region" description="Helical" evidence="9">
    <location>
        <begin position="141"/>
        <end position="164"/>
    </location>
</feature>
<dbReference type="PROSITE" id="PS50928">
    <property type="entry name" value="ABC_TM1"/>
    <property type="match status" value="1"/>
</dbReference>
<feature type="transmembrane region" description="Helical" evidence="9">
    <location>
        <begin position="72"/>
        <end position="96"/>
    </location>
</feature>
<evidence type="ECO:0000256" key="4">
    <source>
        <dbReference type="ARBA" id="ARBA00022475"/>
    </source>
</evidence>
<dbReference type="Pfam" id="PF00528">
    <property type="entry name" value="BPD_transp_1"/>
    <property type="match status" value="1"/>
</dbReference>
<dbReference type="Gene3D" id="1.10.3720.10">
    <property type="entry name" value="MetI-like"/>
    <property type="match status" value="1"/>
</dbReference>
<sequence>MEQNPSLGKPSWFSYFVLVVAALIAIFPVFWIFSTSLKPAAEVLSPQVTVFPKTVTLENYQQVLQGGLFWQWMFNSVMIALLTTVIGIILAATTAYSVSRFEFWGKKTVLFAFLVAQMFPGAILIVPLYNIMKDLGLLNTFSGLIIAYSTLSLPFCVWMLKGFFDAIPMSLEEAAMIDGMTAFGTFVRIILPLSLPGLAVTGFFSFITAWNEFMFALTFMTGENHYTLPVGLRTYVFEFNTAWHLMAAGAIIVTIPVLVVFLVAQRFLISGLTAGGVKG</sequence>
<protein>
    <submittedName>
        <fullName evidence="11">ABC transporter permease</fullName>
    </submittedName>
</protein>
<dbReference type="Proteomes" id="UP000231019">
    <property type="component" value="Unassembled WGS sequence"/>
</dbReference>
<evidence type="ECO:0000313" key="12">
    <source>
        <dbReference type="Proteomes" id="UP000231019"/>
    </source>
</evidence>
<keyword evidence="8 9" id="KW-0472">Membrane</keyword>
<evidence type="ECO:0000256" key="3">
    <source>
        <dbReference type="ARBA" id="ARBA00022448"/>
    </source>
</evidence>
<dbReference type="PANTHER" id="PTHR32243:SF50">
    <property type="entry name" value="MALTOSE_MALTODEXTRIN TRANSPORT SYSTEM PERMEASE PROTEIN MALG"/>
    <property type="match status" value="1"/>
</dbReference>
<evidence type="ECO:0000256" key="7">
    <source>
        <dbReference type="ARBA" id="ARBA00022989"/>
    </source>
</evidence>
<dbReference type="GO" id="GO:0042956">
    <property type="term" value="P:maltodextrin transmembrane transport"/>
    <property type="evidence" value="ECO:0007669"/>
    <property type="project" value="TreeGrafter"/>
</dbReference>
<keyword evidence="4" id="KW-1003">Cell membrane</keyword>
<keyword evidence="5" id="KW-0762">Sugar transport</keyword>
<keyword evidence="6 9" id="KW-0812">Transmembrane</keyword>
<accession>A0A2M7G7U4</accession>
<dbReference type="InterPro" id="IPR050901">
    <property type="entry name" value="BP-dep_ABC_trans_perm"/>
</dbReference>
<evidence type="ECO:0000256" key="1">
    <source>
        <dbReference type="ARBA" id="ARBA00004651"/>
    </source>
</evidence>
<evidence type="ECO:0000256" key="8">
    <source>
        <dbReference type="ARBA" id="ARBA00023136"/>
    </source>
</evidence>
<dbReference type="AlphaFoldDB" id="A0A2M7G7U4"/>
<feature type="domain" description="ABC transmembrane type-1" evidence="10">
    <location>
        <begin position="73"/>
        <end position="264"/>
    </location>
</feature>
<dbReference type="GO" id="GO:0015423">
    <property type="term" value="F:ABC-type maltose transporter activity"/>
    <property type="evidence" value="ECO:0007669"/>
    <property type="project" value="TreeGrafter"/>
</dbReference>
<dbReference type="GO" id="GO:0005886">
    <property type="term" value="C:plasma membrane"/>
    <property type="evidence" value="ECO:0007669"/>
    <property type="project" value="UniProtKB-SubCell"/>
</dbReference>
<comment type="caution">
    <text evidence="11">The sequence shown here is derived from an EMBL/GenBank/DDBJ whole genome shotgun (WGS) entry which is preliminary data.</text>
</comment>
<organism evidence="11 12">
    <name type="scientific">bacterium (Candidatus Blackallbacteria) CG17_big_fil_post_rev_8_21_14_2_50_48_46</name>
    <dbReference type="NCBI Taxonomy" id="2014261"/>
    <lineage>
        <taxon>Bacteria</taxon>
        <taxon>Candidatus Blackallbacteria</taxon>
    </lineage>
</organism>
<dbReference type="EMBL" id="PFFQ01000014">
    <property type="protein sequence ID" value="PIW18144.1"/>
    <property type="molecule type" value="Genomic_DNA"/>
</dbReference>
<feature type="transmembrane region" description="Helical" evidence="9">
    <location>
        <begin position="242"/>
        <end position="264"/>
    </location>
</feature>
<dbReference type="CDD" id="cd06261">
    <property type="entry name" value="TM_PBP2"/>
    <property type="match status" value="1"/>
</dbReference>
<feature type="transmembrane region" description="Helical" evidence="9">
    <location>
        <begin position="12"/>
        <end position="33"/>
    </location>
</feature>
<proteinExistence type="inferred from homology"/>
<evidence type="ECO:0000256" key="6">
    <source>
        <dbReference type="ARBA" id="ARBA00022692"/>
    </source>
</evidence>
<gene>
    <name evidence="11" type="ORF">COW36_06340</name>
</gene>
<name>A0A2M7G7U4_9BACT</name>
<evidence type="ECO:0000313" key="11">
    <source>
        <dbReference type="EMBL" id="PIW18144.1"/>
    </source>
</evidence>
<evidence type="ECO:0000259" key="10">
    <source>
        <dbReference type="PROSITE" id="PS50928"/>
    </source>
</evidence>
<keyword evidence="3 9" id="KW-0813">Transport</keyword>